<protein>
    <submittedName>
        <fullName evidence="1">Uncharacterized protein</fullName>
    </submittedName>
</protein>
<accession>A0A395HS77</accession>
<keyword evidence="2" id="KW-1185">Reference proteome</keyword>
<gene>
    <name evidence="1" type="ORF">BO97DRAFT_124935</name>
</gene>
<organism evidence="1 2">
    <name type="scientific">Aspergillus homomorphus (strain CBS 101889)</name>
    <dbReference type="NCBI Taxonomy" id="1450537"/>
    <lineage>
        <taxon>Eukaryota</taxon>
        <taxon>Fungi</taxon>
        <taxon>Dikarya</taxon>
        <taxon>Ascomycota</taxon>
        <taxon>Pezizomycotina</taxon>
        <taxon>Eurotiomycetes</taxon>
        <taxon>Eurotiomycetidae</taxon>
        <taxon>Eurotiales</taxon>
        <taxon>Aspergillaceae</taxon>
        <taxon>Aspergillus</taxon>
        <taxon>Aspergillus subgen. Circumdati</taxon>
    </lineage>
</organism>
<evidence type="ECO:0000313" key="1">
    <source>
        <dbReference type="EMBL" id="RAL10396.1"/>
    </source>
</evidence>
<dbReference type="AlphaFoldDB" id="A0A395HS77"/>
<dbReference type="GeneID" id="37194284"/>
<sequence>MYSISLDRLLRSSSDMPVKPQQHPISDGLNLSLNQSYHTWSSTGSGSITALVLGLSLPCHSSTTKSDIHPVPQGFDFCHTASSSSSSSSSSSLSSHFSEVIHYVNSGA</sequence>
<dbReference type="Proteomes" id="UP000248961">
    <property type="component" value="Unassembled WGS sequence"/>
</dbReference>
<reference evidence="1 2" key="1">
    <citation type="submission" date="2018-02" db="EMBL/GenBank/DDBJ databases">
        <title>The genomes of Aspergillus section Nigri reveals drivers in fungal speciation.</title>
        <authorList>
            <consortium name="DOE Joint Genome Institute"/>
            <person name="Vesth T.C."/>
            <person name="Nybo J."/>
            <person name="Theobald S."/>
            <person name="Brandl J."/>
            <person name="Frisvad J.C."/>
            <person name="Nielsen K.F."/>
            <person name="Lyhne E.K."/>
            <person name="Kogle M.E."/>
            <person name="Kuo A."/>
            <person name="Riley R."/>
            <person name="Clum A."/>
            <person name="Nolan M."/>
            <person name="Lipzen A."/>
            <person name="Salamov A."/>
            <person name="Henrissat B."/>
            <person name="Wiebenga A."/>
            <person name="De vries R.P."/>
            <person name="Grigoriev I.V."/>
            <person name="Mortensen U.H."/>
            <person name="Andersen M.R."/>
            <person name="Baker S.E."/>
        </authorList>
    </citation>
    <scope>NUCLEOTIDE SEQUENCE [LARGE SCALE GENOMIC DNA]</scope>
    <source>
        <strain evidence="1 2">CBS 101889</strain>
    </source>
</reference>
<dbReference type="RefSeq" id="XP_025549550.1">
    <property type="nucleotide sequence ID" value="XM_025689995.1"/>
</dbReference>
<name>A0A395HS77_ASPHC</name>
<proteinExistence type="predicted"/>
<dbReference type="EMBL" id="KZ824295">
    <property type="protein sequence ID" value="RAL10396.1"/>
    <property type="molecule type" value="Genomic_DNA"/>
</dbReference>
<evidence type="ECO:0000313" key="2">
    <source>
        <dbReference type="Proteomes" id="UP000248961"/>
    </source>
</evidence>
<dbReference type="VEuPathDB" id="FungiDB:BO97DRAFT_124935"/>